<evidence type="ECO:0000313" key="3">
    <source>
        <dbReference type="Proteomes" id="UP001152622"/>
    </source>
</evidence>
<dbReference type="Proteomes" id="UP001152622">
    <property type="component" value="Chromosome 7"/>
</dbReference>
<keyword evidence="1" id="KW-1133">Transmembrane helix</keyword>
<name>A0A9Q1FAH6_SYNKA</name>
<gene>
    <name evidence="2" type="ORF">SKAU_G00218340</name>
</gene>
<reference evidence="2" key="1">
    <citation type="journal article" date="2023" name="Science">
        <title>Genome structures resolve the early diversification of teleost fishes.</title>
        <authorList>
            <person name="Parey E."/>
            <person name="Louis A."/>
            <person name="Montfort J."/>
            <person name="Bouchez O."/>
            <person name="Roques C."/>
            <person name="Iampietro C."/>
            <person name="Lluch J."/>
            <person name="Castinel A."/>
            <person name="Donnadieu C."/>
            <person name="Desvignes T."/>
            <person name="Floi Bucao C."/>
            <person name="Jouanno E."/>
            <person name="Wen M."/>
            <person name="Mejri S."/>
            <person name="Dirks R."/>
            <person name="Jansen H."/>
            <person name="Henkel C."/>
            <person name="Chen W.J."/>
            <person name="Zahm M."/>
            <person name="Cabau C."/>
            <person name="Klopp C."/>
            <person name="Thompson A.W."/>
            <person name="Robinson-Rechavi M."/>
            <person name="Braasch I."/>
            <person name="Lecointre G."/>
            <person name="Bobe J."/>
            <person name="Postlethwait J.H."/>
            <person name="Berthelot C."/>
            <person name="Roest Crollius H."/>
            <person name="Guiguen Y."/>
        </authorList>
    </citation>
    <scope>NUCLEOTIDE SEQUENCE</scope>
    <source>
        <strain evidence="2">WJC10195</strain>
    </source>
</reference>
<feature type="transmembrane region" description="Helical" evidence="1">
    <location>
        <begin position="16"/>
        <end position="42"/>
    </location>
</feature>
<accession>A0A9Q1FAH6</accession>
<organism evidence="2 3">
    <name type="scientific">Synaphobranchus kaupii</name>
    <name type="common">Kaup's arrowtooth eel</name>
    <dbReference type="NCBI Taxonomy" id="118154"/>
    <lineage>
        <taxon>Eukaryota</taxon>
        <taxon>Metazoa</taxon>
        <taxon>Chordata</taxon>
        <taxon>Craniata</taxon>
        <taxon>Vertebrata</taxon>
        <taxon>Euteleostomi</taxon>
        <taxon>Actinopterygii</taxon>
        <taxon>Neopterygii</taxon>
        <taxon>Teleostei</taxon>
        <taxon>Anguilliformes</taxon>
        <taxon>Synaphobranchidae</taxon>
        <taxon>Synaphobranchus</taxon>
    </lineage>
</organism>
<protein>
    <submittedName>
        <fullName evidence="2">Uncharacterized protein</fullName>
    </submittedName>
</protein>
<comment type="caution">
    <text evidence="2">The sequence shown here is derived from an EMBL/GenBank/DDBJ whole genome shotgun (WGS) entry which is preliminary data.</text>
</comment>
<keyword evidence="1" id="KW-0472">Membrane</keyword>
<sequence length="101" mass="10934">MGCPVLLYPVTPLQTLTGVCTAVLLSIPSVCLSITGLASFDFSCRWNKVWRMWPGRTSLGAFVQLLPAKRPTAAGRLMASSPPLDEETLIKVLACSDPRSR</sequence>
<keyword evidence="3" id="KW-1185">Reference proteome</keyword>
<keyword evidence="1" id="KW-0812">Transmembrane</keyword>
<dbReference type="AlphaFoldDB" id="A0A9Q1FAH6"/>
<evidence type="ECO:0000256" key="1">
    <source>
        <dbReference type="SAM" id="Phobius"/>
    </source>
</evidence>
<dbReference type="EMBL" id="JAINUF010000007">
    <property type="protein sequence ID" value="KAJ8354267.1"/>
    <property type="molecule type" value="Genomic_DNA"/>
</dbReference>
<proteinExistence type="predicted"/>
<evidence type="ECO:0000313" key="2">
    <source>
        <dbReference type="EMBL" id="KAJ8354267.1"/>
    </source>
</evidence>